<proteinExistence type="predicted"/>
<reference evidence="1" key="1">
    <citation type="submission" date="2019-05" db="EMBL/GenBank/DDBJ databases">
        <title>Whole genome sequencing of Pseudanabaena catenata USMAC16.</title>
        <authorList>
            <person name="Khan Z."/>
            <person name="Omar W.M."/>
            <person name="Convey P."/>
            <person name="Merican F."/>
            <person name="Najimudin N."/>
        </authorList>
    </citation>
    <scope>NUCLEOTIDE SEQUENCE</scope>
    <source>
        <strain evidence="1">USMAC16</strain>
    </source>
</reference>
<dbReference type="RefSeq" id="WP_009626769.1">
    <property type="nucleotide sequence ID" value="NZ_VBTY01000059.1"/>
</dbReference>
<name>A0A9X4RHC7_9CYAN</name>
<dbReference type="EMBL" id="VBTY01000059">
    <property type="protein sequence ID" value="MDG3494683.1"/>
    <property type="molecule type" value="Genomic_DNA"/>
</dbReference>
<gene>
    <name evidence="1" type="ORF">FEV09_08930</name>
</gene>
<keyword evidence="2" id="KW-1185">Reference proteome</keyword>
<protein>
    <submittedName>
        <fullName evidence="1">Uncharacterized protein</fullName>
    </submittedName>
</protein>
<accession>A0A9X4RHC7</accession>
<organism evidence="1 2">
    <name type="scientific">Pseudanabaena catenata USMAC16</name>
    <dbReference type="NCBI Taxonomy" id="1855837"/>
    <lineage>
        <taxon>Bacteria</taxon>
        <taxon>Bacillati</taxon>
        <taxon>Cyanobacteriota</taxon>
        <taxon>Cyanophyceae</taxon>
        <taxon>Pseudanabaenales</taxon>
        <taxon>Pseudanabaenaceae</taxon>
        <taxon>Pseudanabaena</taxon>
    </lineage>
</organism>
<evidence type="ECO:0000313" key="1">
    <source>
        <dbReference type="EMBL" id="MDG3494683.1"/>
    </source>
</evidence>
<comment type="caution">
    <text evidence="1">The sequence shown here is derived from an EMBL/GenBank/DDBJ whole genome shotgun (WGS) entry which is preliminary data.</text>
</comment>
<dbReference type="Proteomes" id="UP001152872">
    <property type="component" value="Unassembled WGS sequence"/>
</dbReference>
<evidence type="ECO:0000313" key="2">
    <source>
        <dbReference type="Proteomes" id="UP001152872"/>
    </source>
</evidence>
<dbReference type="AlphaFoldDB" id="A0A9X4RHC7"/>
<sequence length="86" mass="10171">MPQVNPFTIRMQITRMFEQGQSLFADLKVQDWLKERNHNPKDYIIRFHRKMAAVGSNSSVVVEIELTRKDGQPVDEWLLQEVNRQS</sequence>